<proteinExistence type="predicted"/>
<evidence type="ECO:0000313" key="1">
    <source>
        <dbReference type="EMBL" id="EHH24621.1"/>
    </source>
</evidence>
<dbReference type="EMBL" id="CM001268">
    <property type="protein sequence ID" value="EHH24621.1"/>
    <property type="molecule type" value="Genomic_DNA"/>
</dbReference>
<dbReference type="Proteomes" id="UP000013456">
    <property type="component" value="Chromosome 16"/>
</dbReference>
<name>G7NGI4_MACMU</name>
<gene>
    <name evidence="1" type="ORF">EGK_08310</name>
</gene>
<reference evidence="1" key="1">
    <citation type="journal article" date="2011" name="Nat. Biotechnol.">
        <title>Genome sequencing and comparison of two nonhuman primate animal models, the cynomolgus and Chinese rhesus macaques.</title>
        <authorList>
            <person name="Yan G."/>
            <person name="Zhang G."/>
            <person name="Fang X."/>
            <person name="Zhang Y."/>
            <person name="Li C."/>
            <person name="Ling F."/>
            <person name="Cooper D.N."/>
            <person name="Li Q."/>
            <person name="Li Y."/>
            <person name="van Gool A.J."/>
            <person name="Du H."/>
            <person name="Chen J."/>
            <person name="Chen R."/>
            <person name="Zhang P."/>
            <person name="Huang Z."/>
            <person name="Thompson J.R."/>
            <person name="Meng Y."/>
            <person name="Bai Y."/>
            <person name="Wang J."/>
            <person name="Zhuo M."/>
            <person name="Wang T."/>
            <person name="Huang Y."/>
            <person name="Wei L."/>
            <person name="Li J."/>
            <person name="Wang Z."/>
            <person name="Hu H."/>
            <person name="Yang P."/>
            <person name="Le L."/>
            <person name="Stenson P.D."/>
            <person name="Li B."/>
            <person name="Liu X."/>
            <person name="Ball E.V."/>
            <person name="An N."/>
            <person name="Huang Q."/>
            <person name="Zhang Y."/>
            <person name="Fan W."/>
            <person name="Zhang X."/>
            <person name="Li Y."/>
            <person name="Wang W."/>
            <person name="Katze M.G."/>
            <person name="Su B."/>
            <person name="Nielsen R."/>
            <person name="Yang H."/>
            <person name="Wang J."/>
            <person name="Wang X."/>
            <person name="Wang J."/>
        </authorList>
    </citation>
    <scope>NUCLEOTIDE SEQUENCE [LARGE SCALE GENOMIC DNA]</scope>
    <source>
        <strain evidence="1">CR-5</strain>
    </source>
</reference>
<dbReference type="AlphaFoldDB" id="G7NGI4"/>
<accession>G7NGI4</accession>
<organism evidence="1">
    <name type="scientific">Macaca mulatta</name>
    <name type="common">Rhesus macaque</name>
    <dbReference type="NCBI Taxonomy" id="9544"/>
    <lineage>
        <taxon>Eukaryota</taxon>
        <taxon>Metazoa</taxon>
        <taxon>Chordata</taxon>
        <taxon>Craniata</taxon>
        <taxon>Vertebrata</taxon>
        <taxon>Euteleostomi</taxon>
        <taxon>Mammalia</taxon>
        <taxon>Eutheria</taxon>
        <taxon>Euarchontoglires</taxon>
        <taxon>Primates</taxon>
        <taxon>Haplorrhini</taxon>
        <taxon>Catarrhini</taxon>
        <taxon>Cercopithecidae</taxon>
        <taxon>Cercopithecinae</taxon>
        <taxon>Macaca</taxon>
    </lineage>
</organism>
<feature type="non-terminal residue" evidence="1">
    <location>
        <position position="1"/>
    </location>
</feature>
<feature type="non-terminal residue" evidence="1">
    <location>
        <position position="116"/>
    </location>
</feature>
<protein>
    <submittedName>
        <fullName evidence="1">Uncharacterized protein</fullName>
    </submittedName>
</protein>
<sequence>FLVIAPQGLPAYLPHPACEGHLLTHHLKLSSRKKTPELRLDRRSHGWPRCQGQNWFRGHCSSTDTCCAVAGSCRPRASSSITSMLSGRVFGFIQMKTTLRESSRLLKGPLKMLTGS</sequence>